<dbReference type="AlphaFoldDB" id="A0A4R6V375"/>
<sequence length="397" mass="41663">MTAGLVLAFAGSRANITRTLLSCAGIVVGVGSLIAVVTAGHVGERYAVAYSEINFGRAATFQVDLGGVPSDLEAFESDLRRAGARSVSMTTWVNGLFLRSGTETVPEPGITLVDAELGEIRTLEMTRGRWFTEGDQRSLAPVLVVNESLAEVLEGDARLQIGADRWVDARVVGVLADSGMDPGWHSAYLLRSPAGEAILPEPEPGTMSSYSVLVDPADADPDAYLERLGSASWRWGLPETDPEWGPPVSAWRADQADDFTQIIDYLSLGLLGIAAITLTTGLLGVLNVGLVTVRERRRELATYRALGASSFTLFVAVVTEAVVVSVVAGAIALALCYLLAGVGDVFAAPHLPSDVSILVPPEAVLVGLGSAAFVGLLAGVIPAWRALRASVVAGLRE</sequence>
<feature type="domain" description="MacB-like periplasmic core" evidence="9">
    <location>
        <begin position="19"/>
        <end position="187"/>
    </location>
</feature>
<evidence type="ECO:0000259" key="9">
    <source>
        <dbReference type="Pfam" id="PF12704"/>
    </source>
</evidence>
<dbReference type="InterPro" id="IPR050250">
    <property type="entry name" value="Macrolide_Exporter_MacB"/>
</dbReference>
<dbReference type="EMBL" id="SNYN01000001">
    <property type="protein sequence ID" value="TDQ54701.1"/>
    <property type="molecule type" value="Genomic_DNA"/>
</dbReference>
<keyword evidence="5 7" id="KW-0472">Membrane</keyword>
<proteinExistence type="inferred from homology"/>
<feature type="domain" description="ABC3 transporter permease C-terminal" evidence="8">
    <location>
        <begin position="273"/>
        <end position="390"/>
    </location>
</feature>
<evidence type="ECO:0000256" key="2">
    <source>
        <dbReference type="ARBA" id="ARBA00022475"/>
    </source>
</evidence>
<reference evidence="10 11" key="1">
    <citation type="submission" date="2019-03" db="EMBL/GenBank/DDBJ databases">
        <title>Genomic Encyclopedia of Type Strains, Phase IV (KMG-IV): sequencing the most valuable type-strain genomes for metagenomic binning, comparative biology and taxonomic classification.</title>
        <authorList>
            <person name="Goeker M."/>
        </authorList>
    </citation>
    <scope>NUCLEOTIDE SEQUENCE [LARGE SCALE GENOMIC DNA]</scope>
    <source>
        <strain evidence="10 11">DSM 46770</strain>
    </source>
</reference>
<dbReference type="Proteomes" id="UP000295281">
    <property type="component" value="Unassembled WGS sequence"/>
</dbReference>
<feature type="transmembrane region" description="Helical" evidence="7">
    <location>
        <begin position="311"/>
        <end position="343"/>
    </location>
</feature>
<evidence type="ECO:0000313" key="11">
    <source>
        <dbReference type="Proteomes" id="UP000295281"/>
    </source>
</evidence>
<dbReference type="PANTHER" id="PTHR30572:SF4">
    <property type="entry name" value="ABC TRANSPORTER PERMEASE YTRF"/>
    <property type="match status" value="1"/>
</dbReference>
<dbReference type="Pfam" id="PF12704">
    <property type="entry name" value="MacB_PCD"/>
    <property type="match status" value="1"/>
</dbReference>
<evidence type="ECO:0000256" key="3">
    <source>
        <dbReference type="ARBA" id="ARBA00022692"/>
    </source>
</evidence>
<dbReference type="InterPro" id="IPR025857">
    <property type="entry name" value="MacB_PCD"/>
</dbReference>
<protein>
    <submittedName>
        <fullName evidence="10">Putative ABC transport system permease protein</fullName>
    </submittedName>
</protein>
<accession>A0A4R6V375</accession>
<keyword evidence="11" id="KW-1185">Reference proteome</keyword>
<comment type="subcellular location">
    <subcellularLocation>
        <location evidence="1">Cell membrane</location>
        <topology evidence="1">Multi-pass membrane protein</topology>
    </subcellularLocation>
</comment>
<dbReference type="GO" id="GO:0022857">
    <property type="term" value="F:transmembrane transporter activity"/>
    <property type="evidence" value="ECO:0007669"/>
    <property type="project" value="TreeGrafter"/>
</dbReference>
<keyword evidence="2" id="KW-1003">Cell membrane</keyword>
<evidence type="ECO:0000256" key="7">
    <source>
        <dbReference type="SAM" id="Phobius"/>
    </source>
</evidence>
<feature type="transmembrane region" description="Helical" evidence="7">
    <location>
        <begin position="363"/>
        <end position="387"/>
    </location>
</feature>
<evidence type="ECO:0000259" key="8">
    <source>
        <dbReference type="Pfam" id="PF02687"/>
    </source>
</evidence>
<keyword evidence="3 7" id="KW-0812">Transmembrane</keyword>
<keyword evidence="4 7" id="KW-1133">Transmembrane helix</keyword>
<dbReference type="GO" id="GO:0005886">
    <property type="term" value="C:plasma membrane"/>
    <property type="evidence" value="ECO:0007669"/>
    <property type="project" value="UniProtKB-SubCell"/>
</dbReference>
<evidence type="ECO:0000256" key="4">
    <source>
        <dbReference type="ARBA" id="ARBA00022989"/>
    </source>
</evidence>
<dbReference type="Pfam" id="PF02687">
    <property type="entry name" value="FtsX"/>
    <property type="match status" value="1"/>
</dbReference>
<evidence type="ECO:0000256" key="6">
    <source>
        <dbReference type="ARBA" id="ARBA00038076"/>
    </source>
</evidence>
<comment type="similarity">
    <text evidence="6">Belongs to the ABC-4 integral membrane protein family.</text>
</comment>
<comment type="caution">
    <text evidence="10">The sequence shown here is derived from an EMBL/GenBank/DDBJ whole genome shotgun (WGS) entry which is preliminary data.</text>
</comment>
<dbReference type="InterPro" id="IPR003838">
    <property type="entry name" value="ABC3_permease_C"/>
</dbReference>
<evidence type="ECO:0000256" key="1">
    <source>
        <dbReference type="ARBA" id="ARBA00004651"/>
    </source>
</evidence>
<feature type="transmembrane region" description="Helical" evidence="7">
    <location>
        <begin position="265"/>
        <end position="290"/>
    </location>
</feature>
<name>A0A4R6V375_9ACTN</name>
<evidence type="ECO:0000313" key="10">
    <source>
        <dbReference type="EMBL" id="TDQ54701.1"/>
    </source>
</evidence>
<organism evidence="10 11">
    <name type="scientific">Actinorugispora endophytica</name>
    <dbReference type="NCBI Taxonomy" id="1605990"/>
    <lineage>
        <taxon>Bacteria</taxon>
        <taxon>Bacillati</taxon>
        <taxon>Actinomycetota</taxon>
        <taxon>Actinomycetes</taxon>
        <taxon>Streptosporangiales</taxon>
        <taxon>Nocardiopsidaceae</taxon>
        <taxon>Actinorugispora</taxon>
    </lineage>
</organism>
<gene>
    <name evidence="10" type="ORF">EV190_10114</name>
</gene>
<evidence type="ECO:0000256" key="5">
    <source>
        <dbReference type="ARBA" id="ARBA00023136"/>
    </source>
</evidence>
<dbReference type="PANTHER" id="PTHR30572">
    <property type="entry name" value="MEMBRANE COMPONENT OF TRANSPORTER-RELATED"/>
    <property type="match status" value="1"/>
</dbReference>